<keyword evidence="4" id="KW-1185">Reference proteome</keyword>
<name>A0A562SSZ8_CHIJA</name>
<sequence length="414" mass="45825">MNKRLYFVSCLIALCMLTLSYCIGKRPPAQDLRGPAFAGSAACINCHRQLYDAYVQTAHYHTSGPATPATVKGSFSSPDNVFRYRNGVQVVMEARDSGLFQAAYQDGVLQEAHRFDITVGSGRKAQTYLYWQDGRYFQLPLSYFVPAHSWANSPGFPPTQPKFDRVIPSTCFGCHSSMVAVSGTKMAGTRLSETFDRNRLVYGIDCERCHGPAAEHVAFHTAHPQESQARHMTRIGALNNRQQLDLCAVCHSGLKTPKKSIFGFRPGHAYTDYFYPDIAGPGKPGELDVHGTQYQLFTASQCFQHSADMNCSSCHSPHTAESNKPALFSQRCMSCHNTASHRFCKLDTLPSSVLSANCIDCHMPALPSGNITLLTRGRESPTPDSIRTHLITVYREATRAMLVRLQKEKAAAKQ</sequence>
<gene>
    <name evidence="3" type="ORF">LX66_4591</name>
</gene>
<dbReference type="EMBL" id="VLLG01000005">
    <property type="protein sequence ID" value="TWI84228.1"/>
    <property type="molecule type" value="Genomic_DNA"/>
</dbReference>
<evidence type="ECO:0000313" key="4">
    <source>
        <dbReference type="Proteomes" id="UP000316778"/>
    </source>
</evidence>
<evidence type="ECO:0000256" key="1">
    <source>
        <dbReference type="ARBA" id="ARBA00022729"/>
    </source>
</evidence>
<evidence type="ECO:0000313" key="3">
    <source>
        <dbReference type="EMBL" id="TWI84228.1"/>
    </source>
</evidence>
<dbReference type="AlphaFoldDB" id="A0A562SSZ8"/>
<dbReference type="Proteomes" id="UP000316778">
    <property type="component" value="Unassembled WGS sequence"/>
</dbReference>
<dbReference type="SUPFAM" id="SSF48695">
    <property type="entry name" value="Multiheme cytochromes"/>
    <property type="match status" value="1"/>
</dbReference>
<dbReference type="Pfam" id="PF13435">
    <property type="entry name" value="Cytochrome_C554"/>
    <property type="match status" value="1"/>
</dbReference>
<dbReference type="PANTHER" id="PTHR35038:SF8">
    <property type="entry name" value="C-TYPE POLYHEME CYTOCHROME OMCC"/>
    <property type="match status" value="1"/>
</dbReference>
<dbReference type="Gene3D" id="1.10.1130.10">
    <property type="entry name" value="Flavocytochrome C3, Chain A"/>
    <property type="match status" value="1"/>
</dbReference>
<comment type="caution">
    <text evidence="3">The sequence shown here is derived from an EMBL/GenBank/DDBJ whole genome shotgun (WGS) entry which is preliminary data.</text>
</comment>
<dbReference type="PANTHER" id="PTHR35038">
    <property type="entry name" value="DISSIMILATORY SULFITE REDUCTASE SIRA"/>
    <property type="match status" value="1"/>
</dbReference>
<organism evidence="3 4">
    <name type="scientific">Chitinophaga japonensis</name>
    <name type="common">Flexibacter japonensis</name>
    <dbReference type="NCBI Taxonomy" id="104662"/>
    <lineage>
        <taxon>Bacteria</taxon>
        <taxon>Pseudomonadati</taxon>
        <taxon>Bacteroidota</taxon>
        <taxon>Chitinophagia</taxon>
        <taxon>Chitinophagales</taxon>
        <taxon>Chitinophagaceae</taxon>
        <taxon>Chitinophaga</taxon>
    </lineage>
</organism>
<protein>
    <submittedName>
        <fullName evidence="3">Cytochrome c554/c'-like protein</fullName>
    </submittedName>
</protein>
<dbReference type="OrthoDB" id="9814800at2"/>
<dbReference type="RefSeq" id="WP_145717769.1">
    <property type="nucleotide sequence ID" value="NZ_BAAAFY010000002.1"/>
</dbReference>
<reference evidence="3 4" key="1">
    <citation type="journal article" date="2013" name="Stand. Genomic Sci.">
        <title>Genomic Encyclopedia of Type Strains, Phase I: The one thousand microbial genomes (KMG-I) project.</title>
        <authorList>
            <person name="Kyrpides N.C."/>
            <person name="Woyke T."/>
            <person name="Eisen J.A."/>
            <person name="Garrity G."/>
            <person name="Lilburn T.G."/>
            <person name="Beck B.J."/>
            <person name="Whitman W.B."/>
            <person name="Hugenholtz P."/>
            <person name="Klenk H.P."/>
        </authorList>
    </citation>
    <scope>NUCLEOTIDE SEQUENCE [LARGE SCALE GENOMIC DNA]</scope>
    <source>
        <strain evidence="3 4">DSM 13484</strain>
    </source>
</reference>
<dbReference type="InterPro" id="IPR051829">
    <property type="entry name" value="Multiheme_Cytochr_ET"/>
</dbReference>
<keyword evidence="1" id="KW-0732">Signal</keyword>
<proteinExistence type="predicted"/>
<evidence type="ECO:0000259" key="2">
    <source>
        <dbReference type="Pfam" id="PF13435"/>
    </source>
</evidence>
<feature type="domain" description="Cytochrome c-552/4" evidence="2">
    <location>
        <begin position="169"/>
        <end position="211"/>
    </location>
</feature>
<dbReference type="InterPro" id="IPR036280">
    <property type="entry name" value="Multihaem_cyt_sf"/>
</dbReference>
<accession>A0A562SSZ8</accession>
<dbReference type="InterPro" id="IPR023155">
    <property type="entry name" value="Cyt_c-552/4"/>
</dbReference>